<feature type="region of interest" description="Disordered" evidence="2">
    <location>
        <begin position="1"/>
        <end position="29"/>
    </location>
</feature>
<evidence type="ECO:0000313" key="5">
    <source>
        <dbReference type="Proteomes" id="UP001283341"/>
    </source>
</evidence>
<dbReference type="PANTHER" id="PTHR46590:SF1">
    <property type="entry name" value="PHOSPHATIDYLINOSITOL TRANSFER PROTEIN CSR1"/>
    <property type="match status" value="1"/>
</dbReference>
<dbReference type="Proteomes" id="UP001283341">
    <property type="component" value="Unassembled WGS sequence"/>
</dbReference>
<protein>
    <submittedName>
        <fullName evidence="4">CRAL-TRIO domain-containing protein</fullName>
    </submittedName>
</protein>
<feature type="domain" description="CRAL-TRIO" evidence="3">
    <location>
        <begin position="177"/>
        <end position="336"/>
    </location>
</feature>
<dbReference type="InterPro" id="IPR011074">
    <property type="entry name" value="CRAL/TRIO_N_dom"/>
</dbReference>
<keyword evidence="5" id="KW-1185">Reference proteome</keyword>
<dbReference type="EMBL" id="JAUEDM010000007">
    <property type="protein sequence ID" value="KAK3313343.1"/>
    <property type="molecule type" value="Genomic_DNA"/>
</dbReference>
<name>A0AAE0HUW5_9PEZI</name>
<reference evidence="4" key="1">
    <citation type="journal article" date="2023" name="Mol. Phylogenet. Evol.">
        <title>Genome-scale phylogeny and comparative genomics of the fungal order Sordariales.</title>
        <authorList>
            <person name="Hensen N."/>
            <person name="Bonometti L."/>
            <person name="Westerberg I."/>
            <person name="Brannstrom I.O."/>
            <person name="Guillou S."/>
            <person name="Cros-Aarteil S."/>
            <person name="Calhoun S."/>
            <person name="Haridas S."/>
            <person name="Kuo A."/>
            <person name="Mondo S."/>
            <person name="Pangilinan J."/>
            <person name="Riley R."/>
            <person name="LaButti K."/>
            <person name="Andreopoulos B."/>
            <person name="Lipzen A."/>
            <person name="Chen C."/>
            <person name="Yan M."/>
            <person name="Daum C."/>
            <person name="Ng V."/>
            <person name="Clum A."/>
            <person name="Steindorff A."/>
            <person name="Ohm R.A."/>
            <person name="Martin F."/>
            <person name="Silar P."/>
            <person name="Natvig D.O."/>
            <person name="Lalanne C."/>
            <person name="Gautier V."/>
            <person name="Ament-Velasquez S.L."/>
            <person name="Kruys A."/>
            <person name="Hutchinson M.I."/>
            <person name="Powell A.J."/>
            <person name="Barry K."/>
            <person name="Miller A.N."/>
            <person name="Grigoriev I.V."/>
            <person name="Debuchy R."/>
            <person name="Gladieux P."/>
            <person name="Hiltunen Thoren M."/>
            <person name="Johannesson H."/>
        </authorList>
    </citation>
    <scope>NUCLEOTIDE SEQUENCE</scope>
    <source>
        <strain evidence="4">CBS 118394</strain>
    </source>
</reference>
<dbReference type="SMART" id="SM01100">
    <property type="entry name" value="CRAL_TRIO_N"/>
    <property type="match status" value="1"/>
</dbReference>
<dbReference type="SUPFAM" id="SSF46938">
    <property type="entry name" value="CRAL/TRIO N-terminal domain"/>
    <property type="match status" value="1"/>
</dbReference>
<dbReference type="Pfam" id="PF03765">
    <property type="entry name" value="CRAL_TRIO_N"/>
    <property type="match status" value="1"/>
</dbReference>
<organism evidence="4 5">
    <name type="scientific">Apodospora peruviana</name>
    <dbReference type="NCBI Taxonomy" id="516989"/>
    <lineage>
        <taxon>Eukaryota</taxon>
        <taxon>Fungi</taxon>
        <taxon>Dikarya</taxon>
        <taxon>Ascomycota</taxon>
        <taxon>Pezizomycotina</taxon>
        <taxon>Sordariomycetes</taxon>
        <taxon>Sordariomycetidae</taxon>
        <taxon>Sordariales</taxon>
        <taxon>Lasiosphaeriaceae</taxon>
        <taxon>Apodospora</taxon>
    </lineage>
</organism>
<keyword evidence="1" id="KW-0175">Coiled coil</keyword>
<dbReference type="PROSITE" id="PS50191">
    <property type="entry name" value="CRAL_TRIO"/>
    <property type="match status" value="1"/>
</dbReference>
<dbReference type="InterPro" id="IPR001251">
    <property type="entry name" value="CRAL-TRIO_dom"/>
</dbReference>
<dbReference type="SUPFAM" id="SSF52087">
    <property type="entry name" value="CRAL/TRIO domain"/>
    <property type="match status" value="1"/>
</dbReference>
<dbReference type="InterPro" id="IPR036865">
    <property type="entry name" value="CRAL-TRIO_dom_sf"/>
</dbReference>
<dbReference type="Gene3D" id="3.40.525.10">
    <property type="entry name" value="CRAL-TRIO lipid binding domain"/>
    <property type="match status" value="1"/>
</dbReference>
<dbReference type="CDD" id="cd00170">
    <property type="entry name" value="SEC14"/>
    <property type="match status" value="1"/>
</dbReference>
<feature type="compositionally biased region" description="Basic residues" evidence="2">
    <location>
        <begin position="82"/>
        <end position="97"/>
    </location>
</feature>
<evidence type="ECO:0000259" key="3">
    <source>
        <dbReference type="PROSITE" id="PS50191"/>
    </source>
</evidence>
<feature type="compositionally biased region" description="Polar residues" evidence="2">
    <location>
        <begin position="56"/>
        <end position="65"/>
    </location>
</feature>
<proteinExistence type="predicted"/>
<dbReference type="InterPro" id="IPR052432">
    <property type="entry name" value="PITP/CRAL-TRIO"/>
</dbReference>
<feature type="coiled-coil region" evidence="1">
    <location>
        <begin position="342"/>
        <end position="376"/>
    </location>
</feature>
<dbReference type="AlphaFoldDB" id="A0AAE0HUW5"/>
<feature type="region of interest" description="Disordered" evidence="2">
    <location>
        <begin position="52"/>
        <end position="104"/>
    </location>
</feature>
<dbReference type="PANTHER" id="PTHR46590">
    <property type="entry name" value="PHOSPHATIDYLINOSITOL TRANSFER PROTEIN CSR1-RELATED"/>
    <property type="match status" value="1"/>
</dbReference>
<accession>A0AAE0HUW5</accession>
<evidence type="ECO:0000256" key="1">
    <source>
        <dbReference type="SAM" id="Coils"/>
    </source>
</evidence>
<dbReference type="Pfam" id="PF00650">
    <property type="entry name" value="CRAL_TRIO"/>
    <property type="match status" value="1"/>
</dbReference>
<evidence type="ECO:0000256" key="2">
    <source>
        <dbReference type="SAM" id="MobiDB-lite"/>
    </source>
</evidence>
<comment type="caution">
    <text evidence="4">The sequence shown here is derived from an EMBL/GenBank/DDBJ whole genome shotgun (WGS) entry which is preliminary data.</text>
</comment>
<sequence>MSKDKTINAGPLTDKTATGGPLPGHLGNLTADEKRKLQEAWSRLLKLCHDADKETTNGTATNGTHETPAKPADQNGHTPANGHHHHHHHHHHLHHHQHTENPAVPPSEFRQLLWNFVLADHADVLVLRFLRARKWDINKAMDMLISALNWRHEHRLDEDIVRTGDRFSLTTPLTPDEKGFMAQYRSGKAYVRGSDKEGRPVFIIKVKLHDPKLQSPEAMERFVLHNIETIRSMIRHPDEKAALIFDLTGFGLKNMDFHVVKFLVQVFEARYPEYLGVVLIHKAPWVFWGVWSIIKPWLDPVIASKINFTSSNSDMEKFISQENLQKCYGGKDTFEYKYIDPVEAAGEDRTKDEEKKAKLQNEREELMRRFEGLTEEWAKLDPDSAEGKQKDVERGDLARELRKSFWQLDPYVRARTYYHRAGVIGADGTVDLKAAR</sequence>
<dbReference type="SMART" id="SM00516">
    <property type="entry name" value="SEC14"/>
    <property type="match status" value="1"/>
</dbReference>
<gene>
    <name evidence="4" type="ORF">B0H66DRAFT_577405</name>
</gene>
<dbReference type="InterPro" id="IPR036273">
    <property type="entry name" value="CRAL/TRIO_N_dom_sf"/>
</dbReference>
<evidence type="ECO:0000313" key="4">
    <source>
        <dbReference type="EMBL" id="KAK3313343.1"/>
    </source>
</evidence>
<reference evidence="4" key="2">
    <citation type="submission" date="2023-06" db="EMBL/GenBank/DDBJ databases">
        <authorList>
            <consortium name="Lawrence Berkeley National Laboratory"/>
            <person name="Haridas S."/>
            <person name="Hensen N."/>
            <person name="Bonometti L."/>
            <person name="Westerberg I."/>
            <person name="Brannstrom I.O."/>
            <person name="Guillou S."/>
            <person name="Cros-Aarteil S."/>
            <person name="Calhoun S."/>
            <person name="Kuo A."/>
            <person name="Mondo S."/>
            <person name="Pangilinan J."/>
            <person name="Riley R."/>
            <person name="Labutti K."/>
            <person name="Andreopoulos B."/>
            <person name="Lipzen A."/>
            <person name="Chen C."/>
            <person name="Yanf M."/>
            <person name="Daum C."/>
            <person name="Ng V."/>
            <person name="Clum A."/>
            <person name="Steindorff A."/>
            <person name="Ohm R."/>
            <person name="Martin F."/>
            <person name="Silar P."/>
            <person name="Natvig D."/>
            <person name="Lalanne C."/>
            <person name="Gautier V."/>
            <person name="Ament-Velasquez S.L."/>
            <person name="Kruys A."/>
            <person name="Hutchinson M.I."/>
            <person name="Powell A.J."/>
            <person name="Barry K."/>
            <person name="Miller A.N."/>
            <person name="Grigoriev I.V."/>
            <person name="Debuchy R."/>
            <person name="Gladieux P."/>
            <person name="Thoren M.H."/>
            <person name="Johannesson H."/>
        </authorList>
    </citation>
    <scope>NUCLEOTIDE SEQUENCE</scope>
    <source>
        <strain evidence="4">CBS 118394</strain>
    </source>
</reference>